<dbReference type="NCBIfam" id="TIGR01845">
    <property type="entry name" value="outer_NodT"/>
    <property type="match status" value="1"/>
</dbReference>
<evidence type="ECO:0000256" key="8">
    <source>
        <dbReference type="ARBA" id="ARBA00023288"/>
    </source>
</evidence>
<evidence type="ECO:0000313" key="12">
    <source>
        <dbReference type="EMBL" id="RCS31258.1"/>
    </source>
</evidence>
<feature type="chain" id="PRO_5016480621" evidence="10">
    <location>
        <begin position="22"/>
        <end position="493"/>
    </location>
</feature>
<proteinExistence type="inferred from homology"/>
<feature type="region of interest" description="Disordered" evidence="11">
    <location>
        <begin position="471"/>
        <end position="493"/>
    </location>
</feature>
<evidence type="ECO:0000256" key="10">
    <source>
        <dbReference type="RuleBase" id="RU362097"/>
    </source>
</evidence>
<dbReference type="RefSeq" id="WP_114341313.1">
    <property type="nucleotide sequence ID" value="NZ_QFWQ01000003.1"/>
</dbReference>
<dbReference type="GO" id="GO:0009279">
    <property type="term" value="C:cell outer membrane"/>
    <property type="evidence" value="ECO:0007669"/>
    <property type="project" value="UniProtKB-SubCell"/>
</dbReference>
<comment type="similarity">
    <text evidence="2 10">Belongs to the outer membrane factor (OMF) (TC 1.B.17) family.</text>
</comment>
<evidence type="ECO:0000313" key="13">
    <source>
        <dbReference type="Proteomes" id="UP000252387"/>
    </source>
</evidence>
<dbReference type="InterPro" id="IPR010131">
    <property type="entry name" value="MdtP/NodT-like"/>
</dbReference>
<evidence type="ECO:0000256" key="6">
    <source>
        <dbReference type="ARBA" id="ARBA00023136"/>
    </source>
</evidence>
<accession>A0A368KJB9</accession>
<evidence type="ECO:0000256" key="4">
    <source>
        <dbReference type="ARBA" id="ARBA00022692"/>
    </source>
</evidence>
<dbReference type="PANTHER" id="PTHR30203:SF20">
    <property type="entry name" value="MULTIDRUG RESISTANCE OUTER MEMBRANE PROTEIN MDTP-RELATED"/>
    <property type="match status" value="1"/>
</dbReference>
<comment type="subcellular location">
    <subcellularLocation>
        <location evidence="10">Cell outer membrane</location>
        <topology evidence="10">Lipid-anchor</topology>
    </subcellularLocation>
    <subcellularLocation>
        <location evidence="1">Membrane</location>
    </subcellularLocation>
</comment>
<reference evidence="12 13" key="1">
    <citation type="submission" date="2018-05" db="EMBL/GenBank/DDBJ databases">
        <title>Draft genome sequence of Rhodanobacter denitrificans Yn1 isolated from gold copper mine.</title>
        <authorList>
            <person name="Yang N."/>
            <person name="Mazhar H.S."/>
            <person name="Rensing C."/>
        </authorList>
    </citation>
    <scope>NUCLEOTIDE SEQUENCE [LARGE SCALE GENOMIC DNA]</scope>
    <source>
        <strain evidence="12 13">Yn1</strain>
    </source>
</reference>
<dbReference type="Gene3D" id="2.20.200.10">
    <property type="entry name" value="Outer membrane efflux proteins (OEP)"/>
    <property type="match status" value="1"/>
</dbReference>
<evidence type="ECO:0000256" key="1">
    <source>
        <dbReference type="ARBA" id="ARBA00004370"/>
    </source>
</evidence>
<feature type="signal peptide" evidence="10">
    <location>
        <begin position="1"/>
        <end position="21"/>
    </location>
</feature>
<dbReference type="InterPro" id="IPR003423">
    <property type="entry name" value="OMP_efflux"/>
</dbReference>
<keyword evidence="7 10" id="KW-0564">Palmitate</keyword>
<gene>
    <name evidence="12" type="ORF">DEO45_04045</name>
</gene>
<evidence type="ECO:0000256" key="3">
    <source>
        <dbReference type="ARBA" id="ARBA00022452"/>
    </source>
</evidence>
<keyword evidence="6 10" id="KW-0472">Membrane</keyword>
<keyword evidence="5 10" id="KW-0732">Signal</keyword>
<evidence type="ECO:0000256" key="9">
    <source>
        <dbReference type="ARBA" id="ARBA00037313"/>
    </source>
</evidence>
<dbReference type="Gene3D" id="1.20.1600.10">
    <property type="entry name" value="Outer membrane efflux proteins (OEP)"/>
    <property type="match status" value="1"/>
</dbReference>
<keyword evidence="13" id="KW-1185">Reference proteome</keyword>
<dbReference type="Proteomes" id="UP000252387">
    <property type="component" value="Unassembled WGS sequence"/>
</dbReference>
<organism evidence="12 13">
    <name type="scientific">Rhodanobacter denitrificans</name>
    <dbReference type="NCBI Taxonomy" id="666685"/>
    <lineage>
        <taxon>Bacteria</taxon>
        <taxon>Pseudomonadati</taxon>
        <taxon>Pseudomonadota</taxon>
        <taxon>Gammaproteobacteria</taxon>
        <taxon>Lysobacterales</taxon>
        <taxon>Rhodanobacteraceae</taxon>
        <taxon>Rhodanobacter</taxon>
    </lineage>
</organism>
<evidence type="ECO:0000256" key="5">
    <source>
        <dbReference type="ARBA" id="ARBA00022729"/>
    </source>
</evidence>
<evidence type="ECO:0000256" key="11">
    <source>
        <dbReference type="SAM" id="MobiDB-lite"/>
    </source>
</evidence>
<dbReference type="Pfam" id="PF02321">
    <property type="entry name" value="OEP"/>
    <property type="match status" value="2"/>
</dbReference>
<keyword evidence="4 10" id="KW-0812">Transmembrane</keyword>
<comment type="function">
    <text evidence="9">Could be involved in resistance to puromycin, acriflavine and tetraphenylarsonium chloride.</text>
</comment>
<dbReference type="SUPFAM" id="SSF56954">
    <property type="entry name" value="Outer membrane efflux proteins (OEP)"/>
    <property type="match status" value="1"/>
</dbReference>
<dbReference type="OrthoDB" id="9770517at2"/>
<dbReference type="PROSITE" id="PS51257">
    <property type="entry name" value="PROKAR_LIPOPROTEIN"/>
    <property type="match status" value="1"/>
</dbReference>
<evidence type="ECO:0000256" key="7">
    <source>
        <dbReference type="ARBA" id="ARBA00023139"/>
    </source>
</evidence>
<keyword evidence="3 10" id="KW-1134">Transmembrane beta strand</keyword>
<protein>
    <submittedName>
        <fullName evidence="12">RND transporter</fullName>
    </submittedName>
</protein>
<feature type="compositionally biased region" description="Low complexity" evidence="11">
    <location>
        <begin position="477"/>
        <end position="493"/>
    </location>
</feature>
<evidence type="ECO:0000256" key="2">
    <source>
        <dbReference type="ARBA" id="ARBA00007613"/>
    </source>
</evidence>
<dbReference type="GO" id="GO:0015562">
    <property type="term" value="F:efflux transmembrane transporter activity"/>
    <property type="evidence" value="ECO:0007669"/>
    <property type="project" value="InterPro"/>
</dbReference>
<sequence>MKHAPLRGRTALVAATLLALAGCAAAPARLGEPALRDDVPLAGLQAPARADWPAAEWWRHYDDQQLDDLIDRAMRQSPDLALAQSRVQGAEQSAQLAAAQLGLSVNGSAQISRQRMSEHGLIPSRFLGFTWYNQADLGVQLQYDFDWWGKKRATMEAALDQAHAAEAQRSAAALAIQYAVADTYFGWQADQARLQLADQLLATQQRLADIAGLRVRQGVDLPDVAQKAQAQLAAVREMRVALDGSAKIRRATLASLLGVAPATLPELHARPLPKIARGVPADAGLDLIARRPDIAASRWQVEAALKQTDAARAEFFPDIGITALAGLSSIDLDKLLTAGSRTFALTPALHLPIFSGGALEANYGVRRAQLDAAVAQYDSTVLAAAREVATQALGAEQVAARQHEQQAQLDAGQRLLASAQARARQGVRDIRESLGAQAALLQQRDAATQLQAQATSTDLALIKALGGGYRRAGETTASSSPSANAGAPSHERH</sequence>
<keyword evidence="8 10" id="KW-0449">Lipoprotein</keyword>
<dbReference type="EMBL" id="QFWQ01000003">
    <property type="protein sequence ID" value="RCS31258.1"/>
    <property type="molecule type" value="Genomic_DNA"/>
</dbReference>
<comment type="caution">
    <text evidence="12">The sequence shown here is derived from an EMBL/GenBank/DDBJ whole genome shotgun (WGS) entry which is preliminary data.</text>
</comment>
<dbReference type="PANTHER" id="PTHR30203">
    <property type="entry name" value="OUTER MEMBRANE CATION EFFLUX PROTEIN"/>
    <property type="match status" value="1"/>
</dbReference>
<name>A0A368KJB9_9GAMM</name>
<dbReference type="AlphaFoldDB" id="A0A368KJB9"/>